<dbReference type="PATRIC" id="fig|1297742.4.peg.2954"/>
<dbReference type="Gene3D" id="3.40.390.10">
    <property type="entry name" value="Collagenase (Catalytic Domain)"/>
    <property type="match status" value="1"/>
</dbReference>
<evidence type="ECO:0000313" key="2">
    <source>
        <dbReference type="Proteomes" id="UP000009026"/>
    </source>
</evidence>
<sequence>MRALNLRGLWTGLVLLAAALGARPVHASLYWYAGVQSSTPSVCFVGDALTSRPARVQQVIDYIRDFERVANIRFNVLGTCAAPTVLANGNHWHGGDIRIVIPGTSSPFSGQVPGNGCPMFLNASGNYNGENSHGGSWSNSPADLATHRGCRHNLKLGDDADALGVPWKDHTLHEVGHALGLSHEHERNDVNFSLCSASGYGGGANSGFITPYDRYSVMHYEFLGCGIHGNYGHAGPSTWDALALHIMYPEPVRVAEFMGRTVIRTTEALNLTSAWGARGANLSFAASAFSWKLSAVTYSTSSSLVTWLGAGTYPLQFSHSDFLGRSYSYAGTVKVLTPADFTKQVVAPVATRLPLL</sequence>
<dbReference type="InterPro" id="IPR024079">
    <property type="entry name" value="MetalloPept_cat_dom_sf"/>
</dbReference>
<gene>
    <name evidence="1" type="ORF">A176_002927</name>
</gene>
<dbReference type="RefSeq" id="WP_002640798.1">
    <property type="nucleotide sequence ID" value="NZ_CP012109.1"/>
</dbReference>
<dbReference type="STRING" id="1297742.A176_002927"/>
<organism evidence="1 2">
    <name type="scientific">Pseudomyxococcus hansupus</name>
    <dbReference type="NCBI Taxonomy" id="1297742"/>
    <lineage>
        <taxon>Bacteria</taxon>
        <taxon>Pseudomonadati</taxon>
        <taxon>Myxococcota</taxon>
        <taxon>Myxococcia</taxon>
        <taxon>Myxococcales</taxon>
        <taxon>Cystobacterineae</taxon>
        <taxon>Myxococcaceae</taxon>
        <taxon>Pseudomyxococcus</taxon>
    </lineage>
</organism>
<protein>
    <submittedName>
        <fullName evidence="1">Uncharacterized protein</fullName>
    </submittedName>
</protein>
<dbReference type="SUPFAM" id="SSF55486">
    <property type="entry name" value="Metalloproteases ('zincins'), catalytic domain"/>
    <property type="match status" value="1"/>
</dbReference>
<keyword evidence="2" id="KW-1185">Reference proteome</keyword>
<dbReference type="AlphaFoldDB" id="A0A0H4WXF9"/>
<dbReference type="Proteomes" id="UP000009026">
    <property type="component" value="Chromosome"/>
</dbReference>
<dbReference type="EMBL" id="CP012109">
    <property type="protein sequence ID" value="AKQ66015.1"/>
    <property type="molecule type" value="Genomic_DNA"/>
</dbReference>
<dbReference type="GO" id="GO:0008237">
    <property type="term" value="F:metallopeptidase activity"/>
    <property type="evidence" value="ECO:0007669"/>
    <property type="project" value="InterPro"/>
</dbReference>
<proteinExistence type="predicted"/>
<dbReference type="KEGG" id="mym:A176_002927"/>
<reference evidence="1 2" key="1">
    <citation type="journal article" date="2016" name="PLoS ONE">
        <title>Complete Genome Sequence and Comparative Genomics of a Novel Myxobacterium Myxococcus hansupus.</title>
        <authorList>
            <person name="Sharma G."/>
            <person name="Narwani T."/>
            <person name="Subramanian S."/>
        </authorList>
    </citation>
    <scope>NUCLEOTIDE SEQUENCE [LARGE SCALE GENOMIC DNA]</scope>
    <source>
        <strain evidence="2">mixupus</strain>
    </source>
</reference>
<evidence type="ECO:0000313" key="1">
    <source>
        <dbReference type="EMBL" id="AKQ66015.1"/>
    </source>
</evidence>
<accession>A0A0H4WXF9</accession>
<dbReference type="OrthoDB" id="480426at2"/>
<name>A0A0H4WXF9_9BACT</name>